<reference evidence="2 3" key="1">
    <citation type="submission" date="2022-01" db="EMBL/GenBank/DDBJ databases">
        <authorList>
            <person name="Xiong W."/>
            <person name="Schranz E."/>
        </authorList>
    </citation>
    <scope>NUCLEOTIDE SEQUENCE [LARGE SCALE GENOMIC DNA]</scope>
</reference>
<name>A0AAU9MF38_9ASTR</name>
<sequence length="142" mass="15905">MRCDHCKIFGHDHDTCPTHTISTPDPKSDMPTPKHVDNEGYQMVKRRSRTFPIPKKKIPIDNRKEKGPAIKISQVYKPVTHVEPKKKASTNMFDALSHQRVDDIDDDSRVPPVIHSSTTHPASDAMPRSSHGGCFSSPIDQG</sequence>
<evidence type="ECO:0000256" key="1">
    <source>
        <dbReference type="SAM" id="MobiDB-lite"/>
    </source>
</evidence>
<proteinExistence type="predicted"/>
<organism evidence="2 3">
    <name type="scientific">Lactuca virosa</name>
    <dbReference type="NCBI Taxonomy" id="75947"/>
    <lineage>
        <taxon>Eukaryota</taxon>
        <taxon>Viridiplantae</taxon>
        <taxon>Streptophyta</taxon>
        <taxon>Embryophyta</taxon>
        <taxon>Tracheophyta</taxon>
        <taxon>Spermatophyta</taxon>
        <taxon>Magnoliopsida</taxon>
        <taxon>eudicotyledons</taxon>
        <taxon>Gunneridae</taxon>
        <taxon>Pentapetalae</taxon>
        <taxon>asterids</taxon>
        <taxon>campanulids</taxon>
        <taxon>Asterales</taxon>
        <taxon>Asteraceae</taxon>
        <taxon>Cichorioideae</taxon>
        <taxon>Cichorieae</taxon>
        <taxon>Lactucinae</taxon>
        <taxon>Lactuca</taxon>
    </lineage>
</organism>
<feature type="compositionally biased region" description="Basic and acidic residues" evidence="1">
    <location>
        <begin position="26"/>
        <end position="38"/>
    </location>
</feature>
<feature type="compositionally biased region" description="Basic residues" evidence="1">
    <location>
        <begin position="44"/>
        <end position="57"/>
    </location>
</feature>
<feature type="region of interest" description="Disordered" evidence="1">
    <location>
        <begin position="21"/>
        <end position="66"/>
    </location>
</feature>
<protein>
    <submittedName>
        <fullName evidence="2">Uncharacterized protein</fullName>
    </submittedName>
</protein>
<gene>
    <name evidence="2" type="ORF">LVIROSA_LOCUS13523</name>
</gene>
<comment type="caution">
    <text evidence="2">The sequence shown here is derived from an EMBL/GenBank/DDBJ whole genome shotgun (WGS) entry which is preliminary data.</text>
</comment>
<keyword evidence="3" id="KW-1185">Reference proteome</keyword>
<evidence type="ECO:0000313" key="3">
    <source>
        <dbReference type="Proteomes" id="UP001157418"/>
    </source>
</evidence>
<dbReference type="AlphaFoldDB" id="A0AAU9MF38"/>
<dbReference type="EMBL" id="CAKMRJ010002223">
    <property type="protein sequence ID" value="CAH1426444.1"/>
    <property type="molecule type" value="Genomic_DNA"/>
</dbReference>
<feature type="region of interest" description="Disordered" evidence="1">
    <location>
        <begin position="90"/>
        <end position="142"/>
    </location>
</feature>
<evidence type="ECO:0000313" key="2">
    <source>
        <dbReference type="EMBL" id="CAH1426444.1"/>
    </source>
</evidence>
<accession>A0AAU9MF38</accession>
<dbReference type="Proteomes" id="UP001157418">
    <property type="component" value="Unassembled WGS sequence"/>
</dbReference>